<evidence type="ECO:0000313" key="1">
    <source>
        <dbReference type="EMBL" id="MFA1554776.1"/>
    </source>
</evidence>
<keyword evidence="2" id="KW-1185">Reference proteome</keyword>
<dbReference type="Proteomes" id="UP001569904">
    <property type="component" value="Unassembled WGS sequence"/>
</dbReference>
<gene>
    <name evidence="1" type="ORF">SM436_13880</name>
</gene>
<dbReference type="EMBL" id="JAXCEH010000007">
    <property type="protein sequence ID" value="MFA1554776.1"/>
    <property type="molecule type" value="Genomic_DNA"/>
</dbReference>
<organism evidence="1 2">
    <name type="scientific">Actinomadura chokoriensis</name>
    <dbReference type="NCBI Taxonomy" id="454156"/>
    <lineage>
        <taxon>Bacteria</taxon>
        <taxon>Bacillati</taxon>
        <taxon>Actinomycetota</taxon>
        <taxon>Actinomycetes</taxon>
        <taxon>Streptosporangiales</taxon>
        <taxon>Thermomonosporaceae</taxon>
        <taxon>Actinomadura</taxon>
    </lineage>
</organism>
<accession>A0ABV4QWD5</accession>
<comment type="caution">
    <text evidence="1">The sequence shown here is derived from an EMBL/GenBank/DDBJ whole genome shotgun (WGS) entry which is preliminary data.</text>
</comment>
<evidence type="ECO:0000313" key="2">
    <source>
        <dbReference type="Proteomes" id="UP001569904"/>
    </source>
</evidence>
<reference evidence="1 2" key="1">
    <citation type="submission" date="2023-11" db="EMBL/GenBank/DDBJ databases">
        <title>Actinomadura monticuli sp. nov., isolated from volcanic ash.</title>
        <authorList>
            <person name="Lee S.D."/>
            <person name="Yang H."/>
            <person name="Kim I.S."/>
        </authorList>
    </citation>
    <scope>NUCLEOTIDE SEQUENCE [LARGE SCALE GENOMIC DNA]</scope>
    <source>
        <strain evidence="1 2">DSM 45346</strain>
    </source>
</reference>
<protein>
    <submittedName>
        <fullName evidence="1">Uncharacterized protein</fullName>
    </submittedName>
</protein>
<name>A0ABV4QWD5_9ACTN</name>
<sequence length="47" mass="5425">MPTLVQEFTDVFRPEHRFDDILTTRRRARAAGLNPLTWAATARGRNV</sequence>
<dbReference type="RefSeq" id="WP_371941332.1">
    <property type="nucleotide sequence ID" value="NZ_JAXCEH010000007.1"/>
</dbReference>
<proteinExistence type="predicted"/>